<dbReference type="InterPro" id="IPR019652">
    <property type="entry name" value="DUF2509"/>
</dbReference>
<keyword evidence="2" id="KW-1185">Reference proteome</keyword>
<sequence length="151" mass="16393">MMMSLGLLVLTTLGQHLSGALLITANEHRYFLEWEQAESSLNWGMQQSWAIPSGNGWQCQQRNLSAAGLGQPLNSCMRPSLREGIFLLKGEGPRIGDGAPLTLYQQATAITISGGRYVLVALKQGYLDFCPESDATYCEATHTEATDGKGI</sequence>
<comment type="caution">
    <text evidence="1">The sequence shown here is derived from an EMBL/GenBank/DDBJ whole genome shotgun (WGS) entry which is preliminary data.</text>
</comment>
<dbReference type="Proteomes" id="UP000627464">
    <property type="component" value="Unassembled WGS sequence"/>
</dbReference>
<name>A0ABQ1H7C6_9GAMM</name>
<accession>A0ABQ1H7C6</accession>
<organism evidence="1 2">
    <name type="scientific">Hafnia psychrotolerans</name>
    <dbReference type="NCBI Taxonomy" id="1477018"/>
    <lineage>
        <taxon>Bacteria</taxon>
        <taxon>Pseudomonadati</taxon>
        <taxon>Pseudomonadota</taxon>
        <taxon>Gammaproteobacteria</taxon>
        <taxon>Enterobacterales</taxon>
        <taxon>Hafniaceae</taxon>
        <taxon>Hafnia</taxon>
    </lineage>
</organism>
<proteinExistence type="predicted"/>
<reference evidence="2" key="1">
    <citation type="journal article" date="2019" name="Int. J. Syst. Evol. Microbiol.">
        <title>The Global Catalogue of Microorganisms (GCM) 10K type strain sequencing project: providing services to taxonomists for standard genome sequencing and annotation.</title>
        <authorList>
            <consortium name="The Broad Institute Genomics Platform"/>
            <consortium name="The Broad Institute Genome Sequencing Center for Infectious Disease"/>
            <person name="Wu L."/>
            <person name="Ma J."/>
        </authorList>
    </citation>
    <scope>NUCLEOTIDE SEQUENCE [LARGE SCALE GENOMIC DNA]</scope>
    <source>
        <strain evidence="2">CGMCC 1.12806</strain>
    </source>
</reference>
<protein>
    <submittedName>
        <fullName evidence="1">Membrane protein</fullName>
    </submittedName>
</protein>
<dbReference type="EMBL" id="BMFZ01000014">
    <property type="protein sequence ID" value="GGA60191.1"/>
    <property type="molecule type" value="Genomic_DNA"/>
</dbReference>
<gene>
    <name evidence="1" type="ORF">GCM10011328_39540</name>
</gene>
<evidence type="ECO:0000313" key="2">
    <source>
        <dbReference type="Proteomes" id="UP000627464"/>
    </source>
</evidence>
<dbReference type="Pfam" id="PF10713">
    <property type="entry name" value="DUF2509"/>
    <property type="match status" value="1"/>
</dbReference>
<evidence type="ECO:0000313" key="1">
    <source>
        <dbReference type="EMBL" id="GGA60191.1"/>
    </source>
</evidence>